<keyword evidence="1" id="KW-0472">Membrane</keyword>
<dbReference type="InterPro" id="IPR047784">
    <property type="entry name" value="TrgA"/>
</dbReference>
<keyword evidence="3" id="KW-1185">Reference proteome</keyword>
<gene>
    <name evidence="2" type="ORF">FDP25_01470</name>
</gene>
<evidence type="ECO:0000313" key="3">
    <source>
        <dbReference type="Proteomes" id="UP000564704"/>
    </source>
</evidence>
<comment type="caution">
    <text evidence="2">The sequence shown here is derived from an EMBL/GenBank/DDBJ whole genome shotgun (WGS) entry which is preliminary data.</text>
</comment>
<sequence>MPLTRHMPTIGKLFAAAGLGAVGWIASELIRPLMPPQTNFGAFNWVNLVLGLLCGWIVVGTRLGYGYRQGIGAGLTGAAALVFWGLFAQSFNTMLGNALRRKYDGPMEAITGIFEIALDYGQYLLDQNLIGLLVVGGVVVGLIAEWAELKWQ</sequence>
<feature type="transmembrane region" description="Helical" evidence="1">
    <location>
        <begin position="71"/>
        <end position="91"/>
    </location>
</feature>
<feature type="transmembrane region" description="Helical" evidence="1">
    <location>
        <begin position="42"/>
        <end position="59"/>
    </location>
</feature>
<reference evidence="2 3" key="1">
    <citation type="submission" date="2019-05" db="EMBL/GenBank/DDBJ databases">
        <title>Roseovarius bejariae sp. nov., a moderately halophylic bacterium isolated from a saline soil in Rambla Salada (Murcia).</title>
        <authorList>
            <person name="Castro D.J."/>
            <person name="Gomez-Altuve A."/>
            <person name="Reina J.C."/>
            <person name="Rodriguez M."/>
            <person name="Sampedro I."/>
            <person name="Llamas I."/>
            <person name="Martinez-Checa F."/>
        </authorList>
    </citation>
    <scope>NUCLEOTIDE SEQUENCE [LARGE SCALE GENOMIC DNA]</scope>
    <source>
        <strain evidence="2 3">A21</strain>
    </source>
</reference>
<dbReference type="AlphaFoldDB" id="A0A844CTT3"/>
<proteinExistence type="predicted"/>
<dbReference type="OrthoDB" id="7869508at2"/>
<organism evidence="2 3">
    <name type="scientific">Roseovarius bejariae</name>
    <dbReference type="NCBI Taxonomy" id="2576383"/>
    <lineage>
        <taxon>Bacteria</taxon>
        <taxon>Pseudomonadati</taxon>
        <taxon>Pseudomonadota</taxon>
        <taxon>Alphaproteobacteria</taxon>
        <taxon>Rhodobacterales</taxon>
        <taxon>Roseobacteraceae</taxon>
        <taxon>Roseovarius</taxon>
    </lineage>
</organism>
<feature type="transmembrane region" description="Helical" evidence="1">
    <location>
        <begin position="12"/>
        <end position="30"/>
    </location>
</feature>
<feature type="transmembrane region" description="Helical" evidence="1">
    <location>
        <begin position="129"/>
        <end position="147"/>
    </location>
</feature>
<dbReference type="RefSeq" id="WP_154148405.1">
    <property type="nucleotide sequence ID" value="NZ_SZWE01000001.1"/>
</dbReference>
<keyword evidence="1" id="KW-0812">Transmembrane</keyword>
<evidence type="ECO:0000313" key="2">
    <source>
        <dbReference type="EMBL" id="MRU14090.1"/>
    </source>
</evidence>
<protein>
    <submittedName>
        <fullName evidence="2">TrgA family protein</fullName>
    </submittedName>
</protein>
<dbReference type="NCBIfam" id="NF033773">
    <property type="entry name" value="tellur_TrgA"/>
    <property type="match status" value="1"/>
</dbReference>
<name>A0A844CTT3_9RHOB</name>
<dbReference type="Proteomes" id="UP000564704">
    <property type="component" value="Unassembled WGS sequence"/>
</dbReference>
<evidence type="ECO:0000256" key="1">
    <source>
        <dbReference type="SAM" id="Phobius"/>
    </source>
</evidence>
<keyword evidence="1" id="KW-1133">Transmembrane helix</keyword>
<accession>A0A844CTT3</accession>
<dbReference type="EMBL" id="SZWE01000001">
    <property type="protein sequence ID" value="MRU14090.1"/>
    <property type="molecule type" value="Genomic_DNA"/>
</dbReference>